<reference evidence="4" key="1">
    <citation type="submission" date="2009-05" db="EMBL/GenBank/DDBJ databases">
        <title>The genome sequence of Ajellomyces capsulatus strain H143.</title>
        <authorList>
            <person name="Champion M."/>
            <person name="Cuomo C.A."/>
            <person name="Ma L.-J."/>
            <person name="Henn M.R."/>
            <person name="Sil A."/>
            <person name="Goldman B."/>
            <person name="Young S.K."/>
            <person name="Kodira C.D."/>
            <person name="Zeng Q."/>
            <person name="Koehrsen M."/>
            <person name="Alvarado L."/>
            <person name="Berlin A.M."/>
            <person name="Borenstein D."/>
            <person name="Chen Z."/>
            <person name="Engels R."/>
            <person name="Freedman E."/>
            <person name="Gellesch M."/>
            <person name="Goldberg J."/>
            <person name="Griggs A."/>
            <person name="Gujja S."/>
            <person name="Heiman D.I."/>
            <person name="Hepburn T.A."/>
            <person name="Howarth C."/>
            <person name="Jen D."/>
            <person name="Larson L."/>
            <person name="Lewis B."/>
            <person name="Mehta T."/>
            <person name="Park D."/>
            <person name="Pearson M."/>
            <person name="Roberts A."/>
            <person name="Saif S."/>
            <person name="Shea T.D."/>
            <person name="Shenoy N."/>
            <person name="Sisk P."/>
            <person name="Stolte C."/>
            <person name="Sykes S."/>
            <person name="Walk T."/>
            <person name="White J."/>
            <person name="Yandava C."/>
            <person name="Klein B."/>
            <person name="McEwen J.G."/>
            <person name="Puccia R."/>
            <person name="Goldman G.H."/>
            <person name="Felipe M.S."/>
            <person name="Nino-Vega G."/>
            <person name="San-Blas G."/>
            <person name="Taylor J.W."/>
            <person name="Mendoza L."/>
            <person name="Galagan J.E."/>
            <person name="Nusbaum C."/>
            <person name="Birren B.W."/>
        </authorList>
    </citation>
    <scope>NUCLEOTIDE SEQUENCE [LARGE SCALE GENOMIC DNA]</scope>
    <source>
        <strain evidence="4">H143</strain>
    </source>
</reference>
<evidence type="ECO:0000313" key="4">
    <source>
        <dbReference type="Proteomes" id="UP000002624"/>
    </source>
</evidence>
<feature type="domain" description="Fungal-type protein kinase" evidence="2">
    <location>
        <begin position="289"/>
        <end position="704"/>
    </location>
</feature>
<accession>C6HCJ9</accession>
<dbReference type="AlphaFoldDB" id="C6HCJ9"/>
<dbReference type="SUPFAM" id="SSF56112">
    <property type="entry name" value="Protein kinase-like (PK-like)"/>
    <property type="match status" value="1"/>
</dbReference>
<evidence type="ECO:0000256" key="1">
    <source>
        <dbReference type="SAM" id="MobiDB-lite"/>
    </source>
</evidence>
<dbReference type="OMA" id="EDSKCHW"/>
<dbReference type="PANTHER" id="PTHR38248:SF2">
    <property type="entry name" value="FUNK1 11"/>
    <property type="match status" value="1"/>
</dbReference>
<dbReference type="Pfam" id="PF17667">
    <property type="entry name" value="Pkinase_fungal"/>
    <property type="match status" value="1"/>
</dbReference>
<dbReference type="Proteomes" id="UP000002624">
    <property type="component" value="Unassembled WGS sequence"/>
</dbReference>
<dbReference type="OrthoDB" id="5584477at2759"/>
<sequence>MAGLSQEDRNIIKNHPLTNSVNHLQDVLQEAEKVYESRLISYDGAVDSLDQLYRNAISNLVYTLQGEGAAYSLPSRISDGDVASDLAHLFERLRKTKGNFRYDDYQPLVHLVIQRPPAESQNVETWNLDVWNAVFCLIGAVSRSTPPPPPHPTSSIQQTPWLRNTSSFANSTEYRKHVDIVLKEELGEIHVDIPRFFDAYFGDIPQLTAVSQAVLEECEKGNSPLYREDEGWKGWPELAAEKDVLRWLANIIAELVRLAEAQEPSWKIDRRPLAQPSQPLQGSVAERKLDVGLVDDLTATEDSKCHWSQILVPGELKNDPKYDRKSGAWLDLGRYAREVLAAQDTRRFVLGFTLCGPFLRLWNFDRLGGIASEEFNINQDGLRFVSVILGFLLMSRKQLGFDPTIVATGTERYIEIDRNGTKERLIIDEIVGRARCVAGRATTCWKVYCETDKSRTPLVVKDSWQYPERTEEGELLREAMAKGVKHVARYYHHETVRIDNKDDDVLTIRKGLGIPISKDEKGGFKARVRRSRSQSGQKSKGSATGQKRSSDCVDKAFPPPPSKRIQSSSPSKSAGGSAPFNRVHRRVVIRDYGKPIYESSSKATLLTGLARCIEGYMSLHDEAGLIQCDVSPRNLMVNEDKDNPSWPAFLIDLDLAIKVERDGSSGARGKTGTRAFMAIGVLYGEKHCFMHDLESFFWVLFWMCIHYDGPGKGRVVKQFEKWNYMDTEELAHAKKGIVTDEGDFLRITEGHFTPYYQSLIPCVNRLRRLVFPDGGRWKKPNFNLSRNMIGTLQDAQDNSDAVN</sequence>
<feature type="compositionally biased region" description="Low complexity" evidence="1">
    <location>
        <begin position="563"/>
        <end position="579"/>
    </location>
</feature>
<dbReference type="PANTHER" id="PTHR38248">
    <property type="entry name" value="FUNK1 6"/>
    <property type="match status" value="1"/>
</dbReference>
<organism evidence="3 4">
    <name type="scientific">Ajellomyces capsulatus (strain H143)</name>
    <name type="common">Darling's disease fungus</name>
    <name type="synonym">Histoplasma capsulatum</name>
    <dbReference type="NCBI Taxonomy" id="544712"/>
    <lineage>
        <taxon>Eukaryota</taxon>
        <taxon>Fungi</taxon>
        <taxon>Dikarya</taxon>
        <taxon>Ascomycota</taxon>
        <taxon>Pezizomycotina</taxon>
        <taxon>Eurotiomycetes</taxon>
        <taxon>Eurotiomycetidae</taxon>
        <taxon>Onygenales</taxon>
        <taxon>Ajellomycetaceae</taxon>
        <taxon>Histoplasma</taxon>
    </lineage>
</organism>
<feature type="region of interest" description="Disordered" evidence="1">
    <location>
        <begin position="521"/>
        <end position="579"/>
    </location>
</feature>
<evidence type="ECO:0000313" key="3">
    <source>
        <dbReference type="EMBL" id="EER42289.1"/>
    </source>
</evidence>
<dbReference type="InterPro" id="IPR040976">
    <property type="entry name" value="Pkinase_fungal"/>
</dbReference>
<feature type="compositionally biased region" description="Low complexity" evidence="1">
    <location>
        <begin position="533"/>
        <end position="547"/>
    </location>
</feature>
<gene>
    <name evidence="3" type="ORF">HCDG_03748</name>
</gene>
<dbReference type="Gene3D" id="1.10.510.10">
    <property type="entry name" value="Transferase(Phosphotransferase) domain 1"/>
    <property type="match status" value="1"/>
</dbReference>
<dbReference type="InterPro" id="IPR011009">
    <property type="entry name" value="Kinase-like_dom_sf"/>
</dbReference>
<dbReference type="STRING" id="544712.C6HCJ9"/>
<proteinExistence type="predicted"/>
<dbReference type="eggNOG" id="ENOG502S5WB">
    <property type="taxonomic scope" value="Eukaryota"/>
</dbReference>
<dbReference type="HOGENOM" id="CLU_005513_5_0_1"/>
<dbReference type="EMBL" id="GG692422">
    <property type="protein sequence ID" value="EER42289.1"/>
    <property type="molecule type" value="Genomic_DNA"/>
</dbReference>
<dbReference type="VEuPathDB" id="FungiDB:HCDG_03748"/>
<name>C6HCJ9_AJECH</name>
<protein>
    <recommendedName>
        <fullName evidence="2">Fungal-type protein kinase domain-containing protein</fullName>
    </recommendedName>
</protein>
<evidence type="ECO:0000259" key="2">
    <source>
        <dbReference type="Pfam" id="PF17667"/>
    </source>
</evidence>